<feature type="compositionally biased region" description="Gly residues" evidence="1">
    <location>
        <begin position="719"/>
        <end position="734"/>
    </location>
</feature>
<feature type="transmembrane region" description="Helical" evidence="2">
    <location>
        <begin position="951"/>
        <end position="978"/>
    </location>
</feature>
<dbReference type="Gene3D" id="3.40.50.410">
    <property type="entry name" value="von Willebrand factor, type A domain"/>
    <property type="match status" value="1"/>
</dbReference>
<keyword evidence="2" id="KW-1133">Transmembrane helix</keyword>
<feature type="compositionally biased region" description="Low complexity" evidence="1">
    <location>
        <begin position="754"/>
        <end position="766"/>
    </location>
</feature>
<gene>
    <name evidence="4" type="ORF">PAPYR_2554</name>
</gene>
<organism evidence="4 5">
    <name type="scientific">Paratrimastix pyriformis</name>
    <dbReference type="NCBI Taxonomy" id="342808"/>
    <lineage>
        <taxon>Eukaryota</taxon>
        <taxon>Metamonada</taxon>
        <taxon>Preaxostyla</taxon>
        <taxon>Paratrimastigidae</taxon>
        <taxon>Paratrimastix</taxon>
    </lineage>
</organism>
<evidence type="ECO:0000313" key="4">
    <source>
        <dbReference type="EMBL" id="KAJ4461106.1"/>
    </source>
</evidence>
<evidence type="ECO:0000259" key="3">
    <source>
        <dbReference type="PROSITE" id="PS50234"/>
    </source>
</evidence>
<sequence>MNDFLGLELSYGPFPTRPDAPENDHQVLVAATITAPSIPDIDRVRGPVDLVAVVDTSKSMSNELYLTNRSKLARVKACLEQVVPQLTEQDRFGVLLFAQEARPLFPLTFMEPSAQAMANKALTERFENPPGGGTNLLNAVREGLEELLRQPTPTTPRTASVWIFSDGMDTNLRQDTQFVERSARSVNRPTTFADINARITALMGEFRARLPGGFMVHCFGFGNQHDDVVLSTIAQHGRGSYYYVRTEKGPPAPRVPPVPPAHATSPATLPMRPHVPVMCPSYFPEHFADCMTRRLLAVAKNIRCQIAVRDAQLRRLWTTYTLDPTTVEMGDMYTGCVARLIWSVQVGANPTLRPEVRVRLQYERLVGAAAGAAPVETLEAAIRIDLDRLMRAAATGRDGEWERIGRAIRALEEARHNFRPDVTGPEREARARALCEASALQTKSGSGYLSDLLARRIAETRDRMARNIDRRAGGAPPAQTLTTVDALEGNHRRHTPPPTPRGPGAAGPDGKEKEKAEAAQPPQPPQSQPPPQPPTPKGGPKAEGADRYEAFLDGDPNALAALGFYEREARARDGFLKEQQARFQAAFEAKAGELDALVQQRVRGWDEGLAAMGGWAARGRALVEQLEEMCRQAADQKKAADRSVGQLHQSEAEAFECAARIRQLLVALTGSAPALTAALEAAGLPVGPPPLGAWAGAARGFRASTFGPAGGPFSAADLPGGGGGGGGGGTGLAGAEGPHPAAGGRPGGTGGPGTHQTDGGAAVRPGGAAGELGPGGEAAGGGVAGGAGAAGRGNVRGGPAGLASVPELCSGGAGGGGGGKQGGGLAGGPEEAARGPDAFGIGFEEAAHFDEAALRQLVARDLGDPAAAYGFDPMQLGGAKDFGGGEGARLDAARKGLPSGSHVQGLTVDGRPVSREAALAHALYKEQRARAYRASTPCLFRGFDWCRMHGAASVALCVMVIILSLGTIFACFMTGMFFGAGTMPTLAAFLNAPPFLGVNYPPGLGAPGPPRGHILATAGPAAAAANDLVDGDGTLYLDGVPLRVTTDLVIMRQSRTRDAAIVGAVTINGSTASIASAAGTNLTLAAGGPGTTVHMGTSLDMEHHDLLNVRQLHTDTLAFAALELDELRFHENVIEARALAPRDGLLLWGGANGVGTVKAQSGDNVLAVSGEATSSVMPLVVGSATPNVTGAVRAAPGVPLVLGASDARTSIKGNPVEVENLSIKGSFVLSNAQLGDLEVIADALCAVAASPTGNVRLRPLAGKAAIVEGPLQVSGSLAMAQQPITGVTSITGAAAPLLLQPSVQVGSGLLLSGNTVATLGGADLALAPASRLVTVADTLSAANLVASTAVRVGTVTLTDASGTLTSSGPISTAAALASGLGTVTLGPSASLQASSDVVTVTNSLATVDWLRAGSGVLWLSTDARLFRTSGPVINTDTSLRVQGTSLTVDGGTLVLKDITISRPASGAILQVAAPLTSTGSLTSATGHLYLGTSHIWQSTAGSVVTVDQSFVVAGGSATVSSGLLNMGASAWRYTSAGQMTTMADTSLTVSGSLLSTGGVLSLAGVTLTRTSGSLATLSSSLALSGSTLTLGGDVALTRTGAGVLTVTSDIVALGSLRTAGGQLLLNDIALNRASPGVAALSGSLTLSGTSLTLGGDVVLARTAAGRLTVTTDVVAAGSLTSQGGQLTLGDIGLSRTSAALASLTSSLLVAGGTITLGDVSWTRTGPGVLSAGTAQVRPAAPPFSVVVLVLVMSIGAGCRVIGAWLVASGGSLDLGSVTVRVSGTAATLTGSLTVTGALATQSSTVTIQDVVLTRTAAGALSTTGASLTASALTATTGSVDLASAQLRTTVSAVTLTASALTVTGPLTTQSSTVTIQDVVLTRTAAGALSTTGASLTASALTATTGALDLASAQLRTTGSAVTLTGSLTVSSTVTIQDVVLTRTGAGALSTTGASLTASALTATTGSLDLASAQLRTTGSAVTMTASSLTVTGPLTTQSSAVTIQDVVLTRTAAGALSTTGASLTASALTATTGSVDLASAQLRTSGSAVTLTASALTVTGPLATQSSTVTIQDVVLTRTGAGALSTTGASLTASALTATTGALTLGGVAITTAATAASLAGSLTVSDVRVASWCLVVPAIHFHGRDPLAGLPPFASADGGCLFHAWVLQLATTNGPLVVQGLSVSASGGALSTAAPISSGGSLTSTAGTLVLGPVTLQASGSGPAARVLTVASEQLVVQGTQPQLALGAALWQQATAGQLDLTIGRLALSGALTVTGGEANLNGYTLSGDVTAAGTVTASGGTLALGGPATYSLTHTAAGTLTASGSLSLTGGLTVATTTALAGALTVAGTATVTGALTASSSLAVRPSLAPPSPSKPVPLFGPAIDGVLCASCRVFVGSDFIPSLPHLTLFRPRPPPLHDDIRSPVQVSGTATVSGALTAHSTLLVDGATTLTGALTASSSATIAGTAQVGGNVGLGTAPSATNRLTVAGDAVMTGHALLQGGKVQPHFCSFVADTTAWAASHGGSTASTSVWIKTNYVVGASSQALGMVDGFGVDGAVSYLFWQNGVTSSAQSIITGAQGSLTITQSTVTAASPTPTLVLVLVPGSTGSMADSRDLVLTVSLFAADWGDTPMTCEHTVWDKDTFTAPY</sequence>
<protein>
    <recommendedName>
        <fullName evidence="3">VWFA domain-containing protein</fullName>
    </recommendedName>
</protein>
<dbReference type="EMBL" id="JAPMOS010000009">
    <property type="protein sequence ID" value="KAJ4461106.1"/>
    <property type="molecule type" value="Genomic_DNA"/>
</dbReference>
<dbReference type="SUPFAM" id="SSF53300">
    <property type="entry name" value="vWA-like"/>
    <property type="match status" value="1"/>
</dbReference>
<feature type="compositionally biased region" description="Gly residues" evidence="1">
    <location>
        <begin position="767"/>
        <end position="777"/>
    </location>
</feature>
<feature type="region of interest" description="Disordered" evidence="1">
    <location>
        <begin position="712"/>
        <end position="777"/>
    </location>
</feature>
<dbReference type="InterPro" id="IPR002035">
    <property type="entry name" value="VWF_A"/>
</dbReference>
<feature type="compositionally biased region" description="Gly residues" evidence="1">
    <location>
        <begin position="744"/>
        <end position="753"/>
    </location>
</feature>
<dbReference type="PROSITE" id="PS50234">
    <property type="entry name" value="VWFA"/>
    <property type="match status" value="1"/>
</dbReference>
<dbReference type="Proteomes" id="UP001141327">
    <property type="component" value="Unassembled WGS sequence"/>
</dbReference>
<dbReference type="InterPro" id="IPR036465">
    <property type="entry name" value="vWFA_dom_sf"/>
</dbReference>
<proteinExistence type="predicted"/>
<evidence type="ECO:0000313" key="5">
    <source>
        <dbReference type="Proteomes" id="UP001141327"/>
    </source>
</evidence>
<dbReference type="Pfam" id="PF00092">
    <property type="entry name" value="VWA"/>
    <property type="match status" value="1"/>
</dbReference>
<evidence type="ECO:0000256" key="2">
    <source>
        <dbReference type="SAM" id="Phobius"/>
    </source>
</evidence>
<keyword evidence="2" id="KW-0472">Membrane</keyword>
<feature type="region of interest" description="Disordered" evidence="1">
    <location>
        <begin position="813"/>
        <end position="837"/>
    </location>
</feature>
<feature type="region of interest" description="Disordered" evidence="1">
    <location>
        <begin position="487"/>
        <end position="544"/>
    </location>
</feature>
<feature type="domain" description="VWFA" evidence="3">
    <location>
        <begin position="49"/>
        <end position="247"/>
    </location>
</feature>
<reference evidence="4" key="1">
    <citation type="journal article" date="2022" name="bioRxiv">
        <title>Genomics of Preaxostyla Flagellates Illuminates Evolutionary Transitions and the Path Towards Mitochondrial Loss.</title>
        <authorList>
            <person name="Novak L.V.F."/>
            <person name="Treitli S.C."/>
            <person name="Pyrih J."/>
            <person name="Halakuc P."/>
            <person name="Pipaliya S.V."/>
            <person name="Vacek V."/>
            <person name="Brzon O."/>
            <person name="Soukal P."/>
            <person name="Eme L."/>
            <person name="Dacks J.B."/>
            <person name="Karnkowska A."/>
            <person name="Elias M."/>
            <person name="Hampl V."/>
        </authorList>
    </citation>
    <scope>NUCLEOTIDE SEQUENCE</scope>
    <source>
        <strain evidence="4">RCP-MX</strain>
    </source>
</reference>
<feature type="compositionally biased region" description="Gly residues" evidence="1">
    <location>
        <begin position="813"/>
        <end position="827"/>
    </location>
</feature>
<keyword evidence="2" id="KW-0812">Transmembrane</keyword>
<accession>A0ABQ8URM3</accession>
<dbReference type="SMART" id="SM00327">
    <property type="entry name" value="VWA"/>
    <property type="match status" value="1"/>
</dbReference>
<feature type="compositionally biased region" description="Pro residues" evidence="1">
    <location>
        <begin position="521"/>
        <end position="537"/>
    </location>
</feature>
<evidence type="ECO:0000256" key="1">
    <source>
        <dbReference type="SAM" id="MobiDB-lite"/>
    </source>
</evidence>
<comment type="caution">
    <text evidence="4">The sequence shown here is derived from an EMBL/GenBank/DDBJ whole genome shotgun (WGS) entry which is preliminary data.</text>
</comment>
<keyword evidence="5" id="KW-1185">Reference proteome</keyword>
<name>A0ABQ8URM3_9EUKA</name>